<dbReference type="RefSeq" id="WP_067984343.1">
    <property type="nucleotide sequence ID" value="NZ_CAXBCE010000041.1"/>
</dbReference>
<keyword evidence="10" id="KW-1185">Reference proteome</keyword>
<organism evidence="9 10">
    <name type="scientific">Neptuniibacter pectenicola</name>
    <dbReference type="NCBI Taxonomy" id="1806669"/>
    <lineage>
        <taxon>Bacteria</taxon>
        <taxon>Pseudomonadati</taxon>
        <taxon>Pseudomonadota</taxon>
        <taxon>Gammaproteobacteria</taxon>
        <taxon>Oceanospirillales</taxon>
        <taxon>Oceanospirillaceae</taxon>
        <taxon>Neptuniibacter</taxon>
    </lineage>
</organism>
<feature type="domain" description="Flagellar motor switch protein FliN-like C-terminal" evidence="8">
    <location>
        <begin position="67"/>
        <end position="136"/>
    </location>
</feature>
<comment type="similarity">
    <text evidence="1 7">Belongs to the FliN/MopA/SpaO family.</text>
</comment>
<keyword evidence="6 7" id="KW-0472">Membrane</keyword>
<keyword evidence="9" id="KW-0966">Cell projection</keyword>
<evidence type="ECO:0000256" key="6">
    <source>
        <dbReference type="ARBA" id="ARBA00023136"/>
    </source>
</evidence>
<evidence type="ECO:0000256" key="7">
    <source>
        <dbReference type="RuleBase" id="RU362074"/>
    </source>
</evidence>
<dbReference type="InterPro" id="IPR001172">
    <property type="entry name" value="FliN_T3SS_HrcQb"/>
</dbReference>
<protein>
    <recommendedName>
        <fullName evidence="2 7">Flagellar motor switch protein FliN</fullName>
    </recommendedName>
</protein>
<dbReference type="Proteomes" id="UP001449225">
    <property type="component" value="Unassembled WGS sequence"/>
</dbReference>
<sequence>MSDETEDQQALADEWAAAMEEQVTEEGGDTVDPDALLAATGVVGTSVELDELKDEGTPVSDPKLDVILDIPVTLSMEVGQTDIPISNLLQLNQGSVIELDRVAGEPLDVMVNGTLIAHGEVVVVNDRYGIRLTDVISPQERIKRLK</sequence>
<dbReference type="PANTHER" id="PTHR43484">
    <property type="match status" value="1"/>
</dbReference>
<dbReference type="NCBIfam" id="TIGR02480">
    <property type="entry name" value="fliN"/>
    <property type="match status" value="1"/>
</dbReference>
<proteinExistence type="inferred from homology"/>
<evidence type="ECO:0000313" key="10">
    <source>
        <dbReference type="Proteomes" id="UP001449225"/>
    </source>
</evidence>
<keyword evidence="9" id="KW-0282">Flagellum</keyword>
<evidence type="ECO:0000256" key="2">
    <source>
        <dbReference type="ARBA" id="ARBA00021897"/>
    </source>
</evidence>
<reference evidence="9 10" key="1">
    <citation type="submission" date="2024-03" db="EMBL/GenBank/DDBJ databases">
        <title>Community enrichment and isolation of bacterial strains for fucoidan degradation.</title>
        <authorList>
            <person name="Sichert A."/>
        </authorList>
    </citation>
    <scope>NUCLEOTIDE SEQUENCE [LARGE SCALE GENOMIC DNA]</scope>
    <source>
        <strain evidence="9 10">AS76</strain>
    </source>
</reference>
<dbReference type="Gene3D" id="2.30.330.10">
    <property type="entry name" value="SpoA-like"/>
    <property type="match status" value="1"/>
</dbReference>
<dbReference type="PRINTS" id="PR00956">
    <property type="entry name" value="FLGMOTORFLIN"/>
</dbReference>
<accession>A0ABU9TTW7</accession>
<gene>
    <name evidence="9" type="primary">fliN</name>
    <name evidence="9" type="ORF">WNY58_09580</name>
</gene>
<evidence type="ECO:0000256" key="4">
    <source>
        <dbReference type="ARBA" id="ARBA00022500"/>
    </source>
</evidence>
<evidence type="ECO:0000256" key="1">
    <source>
        <dbReference type="ARBA" id="ARBA00009226"/>
    </source>
</evidence>
<keyword evidence="7" id="KW-0975">Bacterial flagellum</keyword>
<comment type="caution">
    <text evidence="9">The sequence shown here is derived from an EMBL/GenBank/DDBJ whole genome shotgun (WGS) entry which is preliminary data.</text>
</comment>
<comment type="function">
    <text evidence="7">FliN is one of three proteins (FliG, FliN, FliM) that form the rotor-mounted switch complex (C ring), located at the base of the basal body. This complex interacts with the CheY and CheZ chemotaxis proteins, in addition to contacting components of the motor that determine the direction of flagellar rotation.</text>
</comment>
<keyword evidence="9" id="KW-0969">Cilium</keyword>
<evidence type="ECO:0000256" key="3">
    <source>
        <dbReference type="ARBA" id="ARBA00022475"/>
    </source>
</evidence>
<evidence type="ECO:0000259" key="8">
    <source>
        <dbReference type="Pfam" id="PF01052"/>
    </source>
</evidence>
<dbReference type="SUPFAM" id="SSF101801">
    <property type="entry name" value="Surface presentation of antigens (SPOA)"/>
    <property type="match status" value="1"/>
</dbReference>
<keyword evidence="4 7" id="KW-0145">Chemotaxis</keyword>
<comment type="subcellular location">
    <subcellularLocation>
        <location evidence="7">Cell membrane</location>
        <topology evidence="7">Peripheral membrane protein</topology>
        <orientation evidence="7">Cytoplasmic side</orientation>
    </subcellularLocation>
    <subcellularLocation>
        <location evidence="7">Bacterial flagellum basal body</location>
    </subcellularLocation>
</comment>
<evidence type="ECO:0000256" key="5">
    <source>
        <dbReference type="ARBA" id="ARBA00022779"/>
    </source>
</evidence>
<name>A0ABU9TTW7_9GAMM</name>
<dbReference type="InterPro" id="IPR051469">
    <property type="entry name" value="FliN/MopA/SpaO"/>
</dbReference>
<dbReference type="InterPro" id="IPR012826">
    <property type="entry name" value="FliN"/>
</dbReference>
<dbReference type="InterPro" id="IPR001543">
    <property type="entry name" value="FliN-like_C"/>
</dbReference>
<keyword evidence="5 7" id="KW-0283">Flagellar rotation</keyword>
<dbReference type="EMBL" id="JBBMRA010000007">
    <property type="protein sequence ID" value="MEM5536637.1"/>
    <property type="molecule type" value="Genomic_DNA"/>
</dbReference>
<dbReference type="PANTHER" id="PTHR43484:SF1">
    <property type="entry name" value="FLAGELLAR MOTOR SWITCH PROTEIN FLIN"/>
    <property type="match status" value="1"/>
</dbReference>
<keyword evidence="3 7" id="KW-1003">Cell membrane</keyword>
<evidence type="ECO:0000313" key="9">
    <source>
        <dbReference type="EMBL" id="MEM5536637.1"/>
    </source>
</evidence>
<dbReference type="InterPro" id="IPR036429">
    <property type="entry name" value="SpoA-like_sf"/>
</dbReference>
<dbReference type="Pfam" id="PF01052">
    <property type="entry name" value="FliMN_C"/>
    <property type="match status" value="1"/>
</dbReference>